<comment type="caution">
    <text evidence="1">The sequence shown here is derived from an EMBL/GenBank/DDBJ whole genome shotgun (WGS) entry which is preliminary data.</text>
</comment>
<evidence type="ECO:0000313" key="2">
    <source>
        <dbReference type="Proteomes" id="UP000675882"/>
    </source>
</evidence>
<accession>A0A916BDQ2</accession>
<organism evidence="1 2">
    <name type="scientific">Candidatus Nitrotoga fabula</name>
    <dbReference type="NCBI Taxonomy" id="2182327"/>
    <lineage>
        <taxon>Bacteria</taxon>
        <taxon>Pseudomonadati</taxon>
        <taxon>Pseudomonadota</taxon>
        <taxon>Betaproteobacteria</taxon>
        <taxon>Nitrosomonadales</taxon>
        <taxon>Gallionellaceae</taxon>
        <taxon>Candidatus Nitrotoga</taxon>
    </lineage>
</organism>
<gene>
    <name evidence="1" type="ORF">NTGZN8_340081</name>
</gene>
<dbReference type="Proteomes" id="UP000675882">
    <property type="component" value="Unassembled WGS sequence"/>
</dbReference>
<protein>
    <submittedName>
        <fullName evidence="1">Uncharacterized protein</fullName>
    </submittedName>
</protein>
<reference evidence="1" key="1">
    <citation type="submission" date="2021-02" db="EMBL/GenBank/DDBJ databases">
        <authorList>
            <person name="Han P."/>
        </authorList>
    </citation>
    <scope>NUCLEOTIDE SEQUENCE</scope>
    <source>
        <strain evidence="1">Candidatus Nitrotoga sp. ZN8</strain>
    </source>
</reference>
<dbReference type="EMBL" id="CAJNBL010000028">
    <property type="protein sequence ID" value="CAE6725987.1"/>
    <property type="molecule type" value="Genomic_DNA"/>
</dbReference>
<sequence>MKIIFQRNVVLRVEVVVDVLQKISAHPNQKNGICEVLTYILCLSNIYFARFITV</sequence>
<name>A0A916BDQ2_9PROT</name>
<proteinExistence type="predicted"/>
<keyword evidence="2" id="KW-1185">Reference proteome</keyword>
<evidence type="ECO:0000313" key="1">
    <source>
        <dbReference type="EMBL" id="CAE6725987.1"/>
    </source>
</evidence>
<dbReference type="AlphaFoldDB" id="A0A916BDQ2"/>